<evidence type="ECO:0000313" key="2">
    <source>
        <dbReference type="Proteomes" id="UP000460194"/>
    </source>
</evidence>
<dbReference type="EMBL" id="WMEO01000001">
    <property type="protein sequence ID" value="MYL15319.1"/>
    <property type="molecule type" value="Genomic_DNA"/>
</dbReference>
<dbReference type="AlphaFoldDB" id="A0A6B1I8J2"/>
<name>A0A6B1I8J2_9EURY</name>
<reference evidence="1 2" key="1">
    <citation type="submission" date="2019-11" db="EMBL/GenBank/DDBJ databases">
        <title>Genome sequences of 17 halophilic strains isolated from different environments.</title>
        <authorList>
            <person name="Furrow R.E."/>
        </authorList>
    </citation>
    <scope>NUCLEOTIDE SEQUENCE [LARGE SCALE GENOMIC DNA]</scope>
    <source>
        <strain evidence="1 2">22517_05_Cabo</strain>
    </source>
</reference>
<proteinExistence type="predicted"/>
<comment type="caution">
    <text evidence="1">The sequence shown here is derived from an EMBL/GenBank/DDBJ whole genome shotgun (WGS) entry which is preliminary data.</text>
</comment>
<protein>
    <submittedName>
        <fullName evidence="1">Uncharacterized protein</fullName>
    </submittedName>
</protein>
<sequence length="255" mass="27851">MTDNQRSPSHRTLTAVYRQAGYTIEDVPSVDGANTAAMWVSRDGQRSAVVACLHNCTKPGTILRQVSFLSQHAPVHVVAESQATANQLQDHLQNPVRRRTDRGTELYLQSHRFTLGDTTLVTAEPHMWIATSDDQSPPDAAVLSLTPSGDETDPTQFGATNITKRSEYDSEVTELTATDTPAETSQIVRTPVVPKATEFNHDISVITLTPSTSTLTSAQSTSAHTLGEETKIEITPPTRTGARIHLVSRHEWDQA</sequence>
<gene>
    <name evidence="1" type="ORF">GLW36_01460</name>
</gene>
<organism evidence="1 2">
    <name type="scientific">Halorubrum distributum</name>
    <dbReference type="NCBI Taxonomy" id="29283"/>
    <lineage>
        <taxon>Archaea</taxon>
        <taxon>Methanobacteriati</taxon>
        <taxon>Methanobacteriota</taxon>
        <taxon>Stenosarchaea group</taxon>
        <taxon>Halobacteria</taxon>
        <taxon>Halobacteriales</taxon>
        <taxon>Haloferacaceae</taxon>
        <taxon>Halorubrum</taxon>
        <taxon>Halorubrum distributum group</taxon>
    </lineage>
</organism>
<evidence type="ECO:0000313" key="1">
    <source>
        <dbReference type="EMBL" id="MYL15319.1"/>
    </source>
</evidence>
<dbReference type="Proteomes" id="UP000460194">
    <property type="component" value="Unassembled WGS sequence"/>
</dbReference>
<accession>A0A6B1I8J2</accession>
<dbReference type="RefSeq" id="WP_159368484.1">
    <property type="nucleotide sequence ID" value="NZ_WMEO01000001.1"/>
</dbReference>